<comment type="caution">
    <text evidence="2">The sequence shown here is derived from an EMBL/GenBank/DDBJ whole genome shotgun (WGS) entry which is preliminary data.</text>
</comment>
<dbReference type="eggNOG" id="ENOG502N5S1">
    <property type="taxonomic scope" value="Archaea"/>
</dbReference>
<dbReference type="RefSeq" id="WP_021779959.1">
    <property type="nucleotide sequence ID" value="NZ_BATA01000017.1"/>
</dbReference>
<keyword evidence="1" id="KW-1133">Transmembrane helix</keyword>
<accession>U3A3I2</accession>
<dbReference type="EMBL" id="BATA01000017">
    <property type="protein sequence ID" value="GAD52209.1"/>
    <property type="molecule type" value="Genomic_DNA"/>
</dbReference>
<reference evidence="2 3" key="1">
    <citation type="submission" date="2013-09" db="EMBL/GenBank/DDBJ databases">
        <title>Whole genome sequencing of Halarchaeum acidiphilum strain MH1-52-1.</title>
        <authorList>
            <person name="Shimane Y."/>
            <person name="Minegishi H."/>
            <person name="Nishi S."/>
            <person name="Echigo A."/>
            <person name="Shuto A."/>
            <person name="Konishi M."/>
            <person name="Ito T."/>
            <person name="Ohkuma M."/>
            <person name="Ohta Y."/>
            <person name="Nagano Y."/>
            <person name="Tsubouchi T."/>
            <person name="Mori K."/>
            <person name="Usui K."/>
            <person name="Kamekura M."/>
            <person name="Usami R."/>
            <person name="Takaki Y."/>
            <person name="Hatada Y."/>
        </authorList>
    </citation>
    <scope>NUCLEOTIDE SEQUENCE [LARGE SCALE GENOMIC DNA]</scope>
    <source>
        <strain evidence="2 3">JCM 16109</strain>
    </source>
</reference>
<feature type="transmembrane region" description="Helical" evidence="1">
    <location>
        <begin position="205"/>
        <end position="225"/>
    </location>
</feature>
<dbReference type="AlphaFoldDB" id="U3A3I2"/>
<feature type="transmembrane region" description="Helical" evidence="1">
    <location>
        <begin position="237"/>
        <end position="259"/>
    </location>
</feature>
<dbReference type="Proteomes" id="UP000016986">
    <property type="component" value="Unassembled WGS sequence"/>
</dbReference>
<feature type="transmembrane region" description="Helical" evidence="1">
    <location>
        <begin position="71"/>
        <end position="92"/>
    </location>
</feature>
<evidence type="ECO:0000313" key="2">
    <source>
        <dbReference type="EMBL" id="GAD52209.1"/>
    </source>
</evidence>
<feature type="transmembrane region" description="Helical" evidence="1">
    <location>
        <begin position="156"/>
        <end position="175"/>
    </location>
</feature>
<feature type="transmembrane region" description="Helical" evidence="1">
    <location>
        <begin position="112"/>
        <end position="135"/>
    </location>
</feature>
<feature type="transmembrane region" description="Helical" evidence="1">
    <location>
        <begin position="15"/>
        <end position="36"/>
    </location>
</feature>
<feature type="transmembrane region" description="Helical" evidence="1">
    <location>
        <begin position="181"/>
        <end position="198"/>
    </location>
</feature>
<keyword evidence="3" id="KW-1185">Reference proteome</keyword>
<sequence>MDARHALLGERDVQYRLAVTVAVAFAVSFFASVAYWRSSAAYTVGANTMGGAVLIVAPLFAVAVHYYGNSVLSTLAAALVSPVASLLARAALGTWSAVGGARREFLLTSLPTVVGLGIGVGLAAVVAGTALRRWTPPSERPPSVRFFGPPESRRRALAVIVAAAVPAAAFTLWSYATYPTYQPLAYAVFGVPVAALVYSRWRALALAWLSDAAVVFGHAAAIALVRADLDYVADPGLLVPALTTALALGTLAAAVAIALRELRAVVGRRFGTPS</sequence>
<keyword evidence="1" id="KW-0472">Membrane</keyword>
<dbReference type="OrthoDB" id="329558at2157"/>
<gene>
    <name evidence="2" type="ORF">MBEHAL_0969</name>
</gene>
<protein>
    <submittedName>
        <fullName evidence="2">Uncharacterized protein</fullName>
    </submittedName>
</protein>
<feature type="transmembrane region" description="Helical" evidence="1">
    <location>
        <begin position="42"/>
        <end position="64"/>
    </location>
</feature>
<evidence type="ECO:0000313" key="3">
    <source>
        <dbReference type="Proteomes" id="UP000016986"/>
    </source>
</evidence>
<evidence type="ECO:0000256" key="1">
    <source>
        <dbReference type="SAM" id="Phobius"/>
    </source>
</evidence>
<organism evidence="2 3">
    <name type="scientific">Halarchaeum acidiphilum MH1-52-1</name>
    <dbReference type="NCBI Taxonomy" id="1261545"/>
    <lineage>
        <taxon>Archaea</taxon>
        <taxon>Methanobacteriati</taxon>
        <taxon>Methanobacteriota</taxon>
        <taxon>Stenosarchaea group</taxon>
        <taxon>Halobacteria</taxon>
        <taxon>Halobacteriales</taxon>
        <taxon>Halobacteriaceae</taxon>
    </lineage>
</organism>
<keyword evidence="1" id="KW-0812">Transmembrane</keyword>
<name>U3A3I2_9EURY</name>
<proteinExistence type="predicted"/>